<name>A0A6A4VBK1_AMPAM</name>
<dbReference type="OrthoDB" id="6154284at2759"/>
<proteinExistence type="predicted"/>
<evidence type="ECO:0000313" key="4">
    <source>
        <dbReference type="Proteomes" id="UP000440578"/>
    </source>
</evidence>
<protein>
    <submittedName>
        <fullName evidence="2">Transmembrane inner ear expressed protein</fullName>
    </submittedName>
</protein>
<dbReference type="AlphaFoldDB" id="A0A6A4VBK1"/>
<dbReference type="PANTHER" id="PTHR28635:SF1">
    <property type="entry name" value="TRANSMEMBRANE INNER EAR EXPRESSED PROTEIN"/>
    <property type="match status" value="1"/>
</dbReference>
<accession>A0A6A4VBK1</accession>
<sequence>MDTAIMQCDPLLGQNCTDIMASELDDDVDWLEQRIVGGFRRWHVIFLTAAGIQAIVTFFCCCFRIRIPRTKMEIEADYRRKMLAKKFRQKLKIIQNIEMDEMDLKKALDRIRAEFRSDTESLAQSEAALSLPDDGAFADGVSMTPTYQRGSQITLGFSLEDLQQEVQMTPLRRMSSSVTGFVRGIPGWFRRNYQHDDS</sequence>
<dbReference type="PANTHER" id="PTHR28635">
    <property type="entry name" value="TRANSMEMBRANE INNER EAR EXPRESSED PROTEIN"/>
    <property type="match status" value="1"/>
</dbReference>
<keyword evidence="1 2" id="KW-0812">Transmembrane</keyword>
<dbReference type="Pfam" id="PF16038">
    <property type="entry name" value="TMIE"/>
    <property type="match status" value="1"/>
</dbReference>
<gene>
    <name evidence="2" type="primary">TMIE_0</name>
    <name evidence="3" type="synonym">TMIE_1</name>
    <name evidence="2" type="ORF">FJT64_011303</name>
    <name evidence="3" type="ORF">FJT64_023442</name>
</gene>
<dbReference type="InterPro" id="IPR032006">
    <property type="entry name" value="TMIE"/>
</dbReference>
<keyword evidence="1" id="KW-0472">Membrane</keyword>
<organism evidence="2 4">
    <name type="scientific">Amphibalanus amphitrite</name>
    <name type="common">Striped barnacle</name>
    <name type="synonym">Balanus amphitrite</name>
    <dbReference type="NCBI Taxonomy" id="1232801"/>
    <lineage>
        <taxon>Eukaryota</taxon>
        <taxon>Metazoa</taxon>
        <taxon>Ecdysozoa</taxon>
        <taxon>Arthropoda</taxon>
        <taxon>Crustacea</taxon>
        <taxon>Multicrustacea</taxon>
        <taxon>Cirripedia</taxon>
        <taxon>Thoracica</taxon>
        <taxon>Thoracicalcarea</taxon>
        <taxon>Balanomorpha</taxon>
        <taxon>Balanoidea</taxon>
        <taxon>Balanidae</taxon>
        <taxon>Amphibalaninae</taxon>
        <taxon>Amphibalanus</taxon>
    </lineage>
</organism>
<keyword evidence="1" id="KW-1133">Transmembrane helix</keyword>
<evidence type="ECO:0000313" key="3">
    <source>
        <dbReference type="EMBL" id="KAF0304832.1"/>
    </source>
</evidence>
<evidence type="ECO:0000256" key="1">
    <source>
        <dbReference type="SAM" id="Phobius"/>
    </source>
</evidence>
<dbReference type="Proteomes" id="UP000440578">
    <property type="component" value="Unassembled WGS sequence"/>
</dbReference>
<comment type="caution">
    <text evidence="2">The sequence shown here is derived from an EMBL/GenBank/DDBJ whole genome shotgun (WGS) entry which is preliminary data.</text>
</comment>
<dbReference type="EMBL" id="VIIS01001948">
    <property type="protein sequence ID" value="KAF0290509.1"/>
    <property type="molecule type" value="Genomic_DNA"/>
</dbReference>
<keyword evidence="4" id="KW-1185">Reference proteome</keyword>
<reference evidence="2 4" key="1">
    <citation type="submission" date="2019-07" db="EMBL/GenBank/DDBJ databases">
        <title>Draft genome assembly of a fouling barnacle, Amphibalanus amphitrite (Darwin, 1854): The first reference genome for Thecostraca.</title>
        <authorList>
            <person name="Kim W."/>
        </authorList>
    </citation>
    <scope>NUCLEOTIDE SEQUENCE [LARGE SCALE GENOMIC DNA]</scope>
    <source>
        <strain evidence="2">SNU_AA5</strain>
        <tissue evidence="2">Soma without cirri and trophi</tissue>
    </source>
</reference>
<feature type="transmembrane region" description="Helical" evidence="1">
    <location>
        <begin position="42"/>
        <end position="63"/>
    </location>
</feature>
<dbReference type="EMBL" id="VIIS01000808">
    <property type="protein sequence ID" value="KAF0304832.1"/>
    <property type="molecule type" value="Genomic_DNA"/>
</dbReference>
<evidence type="ECO:0000313" key="2">
    <source>
        <dbReference type="EMBL" id="KAF0290509.1"/>
    </source>
</evidence>